<keyword evidence="1" id="KW-0560">Oxidoreductase</keyword>
<name>A0A1I6RKI4_9PSEU</name>
<dbReference type="STRING" id="95161.SAMN05660874_02311"/>
<organism evidence="4 5">
    <name type="scientific">Saccharopolyspora flava</name>
    <dbReference type="NCBI Taxonomy" id="95161"/>
    <lineage>
        <taxon>Bacteria</taxon>
        <taxon>Bacillati</taxon>
        <taxon>Actinomycetota</taxon>
        <taxon>Actinomycetes</taxon>
        <taxon>Pseudonocardiales</taxon>
        <taxon>Pseudonocardiaceae</taxon>
        <taxon>Saccharopolyspora</taxon>
    </lineage>
</organism>
<evidence type="ECO:0000313" key="5">
    <source>
        <dbReference type="Proteomes" id="UP000198852"/>
    </source>
</evidence>
<dbReference type="InterPro" id="IPR037069">
    <property type="entry name" value="AcylCoA_DH/ox_N_sf"/>
</dbReference>
<dbReference type="InterPro" id="IPR009100">
    <property type="entry name" value="AcylCoA_DH/oxidase_NM_dom_sf"/>
</dbReference>
<feature type="domain" description="Acyl-CoA dehydrogenase C-terminal" evidence="3">
    <location>
        <begin position="253"/>
        <end position="386"/>
    </location>
</feature>
<dbReference type="InterPro" id="IPR013107">
    <property type="entry name" value="Acyl-CoA_DH_C"/>
</dbReference>
<dbReference type="InterPro" id="IPR046373">
    <property type="entry name" value="Acyl-CoA_Oxase/DH_mid-dom_sf"/>
</dbReference>
<dbReference type="Gene3D" id="1.20.140.10">
    <property type="entry name" value="Butyryl-CoA Dehydrogenase, subunit A, domain 3"/>
    <property type="match status" value="1"/>
</dbReference>
<evidence type="ECO:0000259" key="3">
    <source>
        <dbReference type="Pfam" id="PF08028"/>
    </source>
</evidence>
<dbReference type="Gene3D" id="1.10.540.10">
    <property type="entry name" value="Acyl-CoA dehydrogenase/oxidase, N-terminal domain"/>
    <property type="match status" value="1"/>
</dbReference>
<dbReference type="Pfam" id="PF08028">
    <property type="entry name" value="Acyl-CoA_dh_2"/>
    <property type="match status" value="1"/>
</dbReference>
<dbReference type="GO" id="GO:0016627">
    <property type="term" value="F:oxidoreductase activity, acting on the CH-CH group of donors"/>
    <property type="evidence" value="ECO:0007669"/>
    <property type="project" value="InterPro"/>
</dbReference>
<dbReference type="SUPFAM" id="SSF47203">
    <property type="entry name" value="Acyl-CoA dehydrogenase C-terminal domain-like"/>
    <property type="match status" value="1"/>
</dbReference>
<accession>A0A1I6RKI4</accession>
<dbReference type="GO" id="GO:0050660">
    <property type="term" value="F:flavin adenine dinucleotide binding"/>
    <property type="evidence" value="ECO:0007669"/>
    <property type="project" value="InterPro"/>
</dbReference>
<dbReference type="GO" id="GO:0004497">
    <property type="term" value="F:monooxygenase activity"/>
    <property type="evidence" value="ECO:0007669"/>
    <property type="project" value="UniProtKB-KW"/>
</dbReference>
<evidence type="ECO:0000313" key="4">
    <source>
        <dbReference type="EMBL" id="SFS65175.1"/>
    </source>
</evidence>
<keyword evidence="4" id="KW-0503">Monooxygenase</keyword>
<dbReference type="InterPro" id="IPR036250">
    <property type="entry name" value="AcylCo_DH-like_C"/>
</dbReference>
<proteinExistence type="predicted"/>
<keyword evidence="5" id="KW-1185">Reference proteome</keyword>
<reference evidence="5" key="1">
    <citation type="submission" date="2016-10" db="EMBL/GenBank/DDBJ databases">
        <authorList>
            <person name="Varghese N."/>
            <person name="Submissions S."/>
        </authorList>
    </citation>
    <scope>NUCLEOTIDE SEQUENCE [LARGE SCALE GENOMIC DNA]</scope>
    <source>
        <strain evidence="5">DSM 44771</strain>
    </source>
</reference>
<dbReference type="Pfam" id="PF02771">
    <property type="entry name" value="Acyl-CoA_dh_N"/>
    <property type="match status" value="1"/>
</dbReference>
<dbReference type="Gene3D" id="2.40.110.10">
    <property type="entry name" value="Butyryl-CoA Dehydrogenase, subunit A, domain 2"/>
    <property type="match status" value="1"/>
</dbReference>
<evidence type="ECO:0000256" key="1">
    <source>
        <dbReference type="ARBA" id="ARBA00023002"/>
    </source>
</evidence>
<dbReference type="InterPro" id="IPR013786">
    <property type="entry name" value="AcylCoA_DH/ox_N"/>
</dbReference>
<feature type="domain" description="Acyl-CoA dehydrogenase/oxidase N-terminal" evidence="2">
    <location>
        <begin position="21"/>
        <end position="97"/>
    </location>
</feature>
<evidence type="ECO:0000259" key="2">
    <source>
        <dbReference type="Pfam" id="PF02771"/>
    </source>
</evidence>
<sequence length="407" mass="45015">MTVSNTVDDEQLKVREGLVRAAREMRDELIARAGQVEQATFYDGEVHRWFQEAGFYRMLIPEAQGGLEVDLATFYRVVIELARADMSTAWCFCLSSNHALMFGNWFPREIHDEVYDDGQLIAASMYAPTTRATPVDGGWKLDGTVNYCSGIPYSTHFIGQCVLPGTNADGSPRLGLYVAPEDAYTRLDDWGNMLGLNGSGSHSIVFDDAFLPARYVLEDVNLADYGFDGHSPGSLAYGNPMYSGRHMSSFGIGVAALTIGGGYNALDEYENIMRTRKAPLPPFAPRTEDPDYLRWYGSALVKLQVAEAALFHALDRWMDAARANVAGTEPFTAATDNLLGGIGRELVVQAWEAVDRDLYRTVGASASKHGERFQRVFRDLAQAVGHRNPQLKEPTYRLIANEQLGLT</sequence>
<gene>
    <name evidence="4" type="ORF">SAMN05660874_02311</name>
</gene>
<dbReference type="PIRSF" id="PIRSF016578">
    <property type="entry name" value="HsaA"/>
    <property type="match status" value="1"/>
</dbReference>
<protein>
    <submittedName>
        <fullName evidence="4">3-hydroxy-9,10-secoandrosta-1,3,5(10)-triene-9,17-dione monooxygenase</fullName>
    </submittedName>
</protein>
<dbReference type="EMBL" id="FOZX01000003">
    <property type="protein sequence ID" value="SFS65175.1"/>
    <property type="molecule type" value="Genomic_DNA"/>
</dbReference>
<dbReference type="RefSeq" id="WP_175548041.1">
    <property type="nucleotide sequence ID" value="NZ_FOZX01000003.1"/>
</dbReference>
<dbReference type="SUPFAM" id="SSF56645">
    <property type="entry name" value="Acyl-CoA dehydrogenase NM domain-like"/>
    <property type="match status" value="1"/>
</dbReference>
<dbReference type="AlphaFoldDB" id="A0A1I6RKI4"/>
<dbReference type="Proteomes" id="UP000198852">
    <property type="component" value="Unassembled WGS sequence"/>
</dbReference>